<feature type="transmembrane region" description="Helical" evidence="1">
    <location>
        <begin position="20"/>
        <end position="37"/>
    </location>
</feature>
<feature type="transmembrane region" description="Helical" evidence="1">
    <location>
        <begin position="44"/>
        <end position="63"/>
    </location>
</feature>
<keyword evidence="1" id="KW-0812">Transmembrane</keyword>
<name>A0AAP1WH44_9FLAO</name>
<feature type="transmembrane region" description="Helical" evidence="1">
    <location>
        <begin position="69"/>
        <end position="91"/>
    </location>
</feature>
<keyword evidence="3" id="KW-1185">Reference proteome</keyword>
<reference evidence="2 3" key="1">
    <citation type="journal article" date="2020" name="Int. J. Syst. Evol. Microbiol.">
        <title>Tenacibaculum piscium sp. nov., isolated from skin ulcers of sea-farmed fish, and description of Tenacibaculum finnmarkense sp. nov. with subdivision into genomovars finnmarkense and ulcerans.</title>
        <authorList>
            <person name="Olsen A.B."/>
            <person name="Spilsberg B."/>
            <person name="Nilsen H.K."/>
            <person name="Lagesen K."/>
            <person name="Gulla S."/>
            <person name="Avendano-Herrera R."/>
            <person name="Irgang R."/>
            <person name="Duchaud E."/>
            <person name="Colquhoun D.J."/>
        </authorList>
    </citation>
    <scope>NUCLEOTIDE SEQUENCE [LARGE SCALE GENOMIC DNA]</scope>
    <source>
        <strain evidence="2 3">TNO037</strain>
    </source>
</reference>
<accession>A0AAP1WH44</accession>
<dbReference type="AlphaFoldDB" id="A0AAP1WH44"/>
<organism evidence="2 3">
    <name type="scientific">Tenacibaculum finnmarkense genomovar finnmarkense</name>
    <dbReference type="NCBI Taxonomy" id="1458503"/>
    <lineage>
        <taxon>Bacteria</taxon>
        <taxon>Pseudomonadati</taxon>
        <taxon>Bacteroidota</taxon>
        <taxon>Flavobacteriia</taxon>
        <taxon>Flavobacteriales</taxon>
        <taxon>Flavobacteriaceae</taxon>
        <taxon>Tenacibaculum</taxon>
        <taxon>Tenacibaculum finnmarkense</taxon>
    </lineage>
</organism>
<gene>
    <name evidence="2" type="ORF">F7645_11465</name>
</gene>
<evidence type="ECO:0000313" key="2">
    <source>
        <dbReference type="EMBL" id="MBE7696037.1"/>
    </source>
</evidence>
<sequence>MNSLQVENKNITVNSNQKSIGISLLLTIFLGPLGLLYSTNTGFIVMLIFNIFLAIITTISTLFLGFLGLFILIFGFSVIWIIQIIWGIIAVNNYNSQNTNH</sequence>
<dbReference type="Proteomes" id="UP000806077">
    <property type="component" value="Unassembled WGS sequence"/>
</dbReference>
<protein>
    <submittedName>
        <fullName evidence="2">Uncharacterized protein</fullName>
    </submittedName>
</protein>
<evidence type="ECO:0000313" key="3">
    <source>
        <dbReference type="Proteomes" id="UP000806077"/>
    </source>
</evidence>
<keyword evidence="1" id="KW-0472">Membrane</keyword>
<keyword evidence="1" id="KW-1133">Transmembrane helix</keyword>
<evidence type="ECO:0000256" key="1">
    <source>
        <dbReference type="SAM" id="Phobius"/>
    </source>
</evidence>
<comment type="caution">
    <text evidence="2">The sequence shown here is derived from an EMBL/GenBank/DDBJ whole genome shotgun (WGS) entry which is preliminary data.</text>
</comment>
<dbReference type="EMBL" id="WXXV01000019">
    <property type="protein sequence ID" value="MBE7696037.1"/>
    <property type="molecule type" value="Genomic_DNA"/>
</dbReference>
<dbReference type="RefSeq" id="WP_101915124.1">
    <property type="nucleotide sequence ID" value="NZ_JAFMUB010000010.1"/>
</dbReference>
<proteinExistence type="predicted"/>